<dbReference type="AlphaFoldDB" id="A0A8J2K0H0"/>
<gene>
    <name evidence="2" type="ORF">AFUS01_LOCUS16814</name>
</gene>
<feature type="compositionally biased region" description="Acidic residues" evidence="1">
    <location>
        <begin position="18"/>
        <end position="27"/>
    </location>
</feature>
<comment type="caution">
    <text evidence="2">The sequence shown here is derived from an EMBL/GenBank/DDBJ whole genome shotgun (WGS) entry which is preliminary data.</text>
</comment>
<accession>A0A8J2K0H0</accession>
<keyword evidence="3" id="KW-1185">Reference proteome</keyword>
<evidence type="ECO:0000313" key="3">
    <source>
        <dbReference type="Proteomes" id="UP000708208"/>
    </source>
</evidence>
<organism evidence="2 3">
    <name type="scientific">Allacma fusca</name>
    <dbReference type="NCBI Taxonomy" id="39272"/>
    <lineage>
        <taxon>Eukaryota</taxon>
        <taxon>Metazoa</taxon>
        <taxon>Ecdysozoa</taxon>
        <taxon>Arthropoda</taxon>
        <taxon>Hexapoda</taxon>
        <taxon>Collembola</taxon>
        <taxon>Symphypleona</taxon>
        <taxon>Sminthuridae</taxon>
        <taxon>Allacma</taxon>
    </lineage>
</organism>
<dbReference type="Proteomes" id="UP000708208">
    <property type="component" value="Unassembled WGS sequence"/>
</dbReference>
<name>A0A8J2K0H0_9HEXA</name>
<feature type="non-terminal residue" evidence="2">
    <location>
        <position position="27"/>
    </location>
</feature>
<proteinExistence type="predicted"/>
<dbReference type="EMBL" id="CAJVCH010156758">
    <property type="protein sequence ID" value="CAG7728002.1"/>
    <property type="molecule type" value="Genomic_DNA"/>
</dbReference>
<feature type="region of interest" description="Disordered" evidence="1">
    <location>
        <begin position="1"/>
        <end position="27"/>
    </location>
</feature>
<reference evidence="2" key="1">
    <citation type="submission" date="2021-06" db="EMBL/GenBank/DDBJ databases">
        <authorList>
            <person name="Hodson N. C."/>
            <person name="Mongue J. A."/>
            <person name="Jaron S. K."/>
        </authorList>
    </citation>
    <scope>NUCLEOTIDE SEQUENCE</scope>
</reference>
<feature type="non-terminal residue" evidence="2">
    <location>
        <position position="1"/>
    </location>
</feature>
<sequence>NEENTIGNYQLRRGVQLDEADQNEEVD</sequence>
<evidence type="ECO:0000313" key="2">
    <source>
        <dbReference type="EMBL" id="CAG7728002.1"/>
    </source>
</evidence>
<evidence type="ECO:0000256" key="1">
    <source>
        <dbReference type="SAM" id="MobiDB-lite"/>
    </source>
</evidence>
<protein>
    <submittedName>
        <fullName evidence="2">Uncharacterized protein</fullName>
    </submittedName>
</protein>